<accession>A0A0L0D6W5</accession>
<evidence type="ECO:0000313" key="2">
    <source>
        <dbReference type="EMBL" id="KNC47053.1"/>
    </source>
</evidence>
<feature type="coiled-coil region" evidence="1">
    <location>
        <begin position="108"/>
        <end position="157"/>
    </location>
</feature>
<keyword evidence="1" id="KW-0175">Coiled coil</keyword>
<dbReference type="Gene3D" id="1.20.1270.60">
    <property type="entry name" value="Arfaptin homology (AH) domain/BAR domain"/>
    <property type="match status" value="1"/>
</dbReference>
<protein>
    <recommendedName>
        <fullName evidence="4">BAR domain-containing protein</fullName>
    </recommendedName>
</protein>
<dbReference type="EMBL" id="GL349445">
    <property type="protein sequence ID" value="KNC47053.1"/>
    <property type="molecule type" value="Genomic_DNA"/>
</dbReference>
<keyword evidence="3" id="KW-1185">Reference proteome</keyword>
<gene>
    <name evidence="2" type="ORF">AMSG_03478</name>
</gene>
<name>A0A0L0D6W5_THETB</name>
<evidence type="ECO:0000256" key="1">
    <source>
        <dbReference type="SAM" id="Coils"/>
    </source>
</evidence>
<evidence type="ECO:0008006" key="4">
    <source>
        <dbReference type="Google" id="ProtNLM"/>
    </source>
</evidence>
<proteinExistence type="predicted"/>
<dbReference type="AlphaFoldDB" id="A0A0L0D6W5"/>
<evidence type="ECO:0000313" key="3">
    <source>
        <dbReference type="Proteomes" id="UP000054408"/>
    </source>
</evidence>
<organism evidence="2 3">
    <name type="scientific">Thecamonas trahens ATCC 50062</name>
    <dbReference type="NCBI Taxonomy" id="461836"/>
    <lineage>
        <taxon>Eukaryota</taxon>
        <taxon>Apusozoa</taxon>
        <taxon>Apusomonadida</taxon>
        <taxon>Apusomonadidae</taxon>
        <taxon>Thecamonas</taxon>
    </lineage>
</organism>
<dbReference type="RefSeq" id="XP_013759833.1">
    <property type="nucleotide sequence ID" value="XM_013904379.1"/>
</dbReference>
<reference evidence="2 3" key="1">
    <citation type="submission" date="2010-05" db="EMBL/GenBank/DDBJ databases">
        <title>The Genome Sequence of Thecamonas trahens ATCC 50062.</title>
        <authorList>
            <consortium name="The Broad Institute Genome Sequencing Platform"/>
            <person name="Russ C."/>
            <person name="Cuomo C."/>
            <person name="Shea T."/>
            <person name="Young S.K."/>
            <person name="Zeng Q."/>
            <person name="Koehrsen M."/>
            <person name="Haas B."/>
            <person name="Borodovsky M."/>
            <person name="Guigo R."/>
            <person name="Alvarado L."/>
            <person name="Berlin A."/>
            <person name="Bochicchio J."/>
            <person name="Borenstein D."/>
            <person name="Chapman S."/>
            <person name="Chen Z."/>
            <person name="Freedman E."/>
            <person name="Gellesch M."/>
            <person name="Goldberg J."/>
            <person name="Griggs A."/>
            <person name="Gujja S."/>
            <person name="Heilman E."/>
            <person name="Heiman D."/>
            <person name="Hepburn T."/>
            <person name="Howarth C."/>
            <person name="Jen D."/>
            <person name="Larson L."/>
            <person name="Mehta T."/>
            <person name="Park D."/>
            <person name="Pearson M."/>
            <person name="Roberts A."/>
            <person name="Saif S."/>
            <person name="Shenoy N."/>
            <person name="Sisk P."/>
            <person name="Stolte C."/>
            <person name="Sykes S."/>
            <person name="Thomson T."/>
            <person name="Walk T."/>
            <person name="White J."/>
            <person name="Yandava C."/>
            <person name="Burger G."/>
            <person name="Gray M.W."/>
            <person name="Holland P.W.H."/>
            <person name="King N."/>
            <person name="Lang F.B.F."/>
            <person name="Roger A.J."/>
            <person name="Ruiz-Trillo I."/>
            <person name="Lander E."/>
            <person name="Nusbaum C."/>
        </authorList>
    </citation>
    <scope>NUCLEOTIDE SEQUENCE [LARGE SCALE GENOMIC DNA]</scope>
    <source>
        <strain evidence="2 3">ATCC 50062</strain>
    </source>
</reference>
<dbReference type="Proteomes" id="UP000054408">
    <property type="component" value="Unassembled WGS sequence"/>
</dbReference>
<dbReference type="GeneID" id="25563078"/>
<dbReference type="InterPro" id="IPR027267">
    <property type="entry name" value="AH/BAR_dom_sf"/>
</dbReference>
<sequence>MDALRSAKKTMRKATRKATRSVHEALHSVIDEEMDIQKALEHVAMEHEDSSTYVSAWAETTGDAQIISFASALQPLFRNQVEAEGALAVAQGDFVEMWKRLLAKERVRDNLRKTLDKNQANVDKLQTKLASAPAAKRAALEQKLAEATQLRDAAQAEYEPVAAETAAFTHDQLVAGYTAFNAAYIQYLQTCLNAANARSDTINAFAAGNPQGGGGIRAAAAAAMGSAAAYMPSNGAPPAYQ</sequence>